<dbReference type="InterPro" id="IPR043750">
    <property type="entry name" value="DUF5695"/>
</dbReference>
<sequence>MSLLKSSLLFFLLFLIPFFTFSRQENEITAGNYQLNFNQRGIHLFKNTKDPNDANLIPGGKLLGNLAISYKIGNGEWLQPYGASKLVENNENTIVYSDYESGMPFETRQTFSLNENGLNWKIDIINQMHFPVKIGDLAVNFPWRAPGGSNPDEIFEQNFTKHHYISGDGSFLYFTKPNGEPPYYLFSVNPGTQLEYFKSERGNYLAFIHSAKTKEETKNGTWRQPQTSAQLAPKGENGDTISYSFNLNSAKSYDALREHIYANDLIDVRVVPGMTIPANQPAKFSLHTKTKIDSITAEFPSETKISFLSEPKKDHFIYEVNFQKLGENKLSIYFDKNRKTYLEFFVTEDLETLVKKRSDFITNKQQHKTEKWYDGLYSIYDMKNKQLRGPDNNDGYTGWWGYVLASDDPALCKAPYVASKNSVYPDKKEIESLEYYIENFVWGGLQRTDKEEPYPYGIYGTPNWYVDRDPVLRAGVKNSNLDKMNIWRSYDYPHIVMLYYNMYLIAKMYPEMSTYADSDEYLERAYQTAKAYFNYPYEILPWYETYKWGCYNELFILDLIDVLKEENRKKDADYLESEWQKKVKYFVYDDKYPFRSEYSTDRTAFETSYAVAKYGTTHEMPTDENLWFDKKLEKWYSHPKVEKEDSRAFMDKQLYANLACRGWLETKYYLLGSDFTASSDTHTLSYMARMGGWGILDYALNFSEDPFDWLQLGYASYLSSYALMNTGTNENNYGYWYPGEENDGALGWAFMSSQYEDTWIKKKTPRGPWFYDGEADLGMGAIKRMAITILAKDPLFDWIAYGGKLNSNVDSFEVFAADGINQKFAIINTENNFRIELDRDGFSSLEPIKVSKNLNLVDLIIENRSSDTHSTQLKIKTEKEPVITIDSKKIKLKKINEYWVAALPISRSNHKVNIKI</sequence>
<dbReference type="RefSeq" id="WP_084843065.1">
    <property type="nucleotide sequence ID" value="NZ_ARYN01000020.1"/>
</dbReference>
<accession>A0A1Y1SZI3</accession>
<feature type="compositionally biased region" description="Polar residues" evidence="1">
    <location>
        <begin position="219"/>
        <end position="230"/>
    </location>
</feature>
<reference evidence="2 3" key="1">
    <citation type="submission" date="2013-04" db="EMBL/GenBank/DDBJ databases">
        <title>Zunongwangia sp. 22II14-10F7 Genome Sequencing.</title>
        <authorList>
            <person name="Lai Q."/>
            <person name="Shao Z."/>
        </authorList>
    </citation>
    <scope>NUCLEOTIDE SEQUENCE [LARGE SCALE GENOMIC DNA]</scope>
    <source>
        <strain evidence="2 3">22II14-10F7</strain>
    </source>
</reference>
<organism evidence="2 3">
    <name type="scientific">Zunongwangia atlantica 22II14-10F7</name>
    <dbReference type="NCBI Taxonomy" id="1185767"/>
    <lineage>
        <taxon>Bacteria</taxon>
        <taxon>Pseudomonadati</taxon>
        <taxon>Bacteroidota</taxon>
        <taxon>Flavobacteriia</taxon>
        <taxon>Flavobacteriales</taxon>
        <taxon>Flavobacteriaceae</taxon>
        <taxon>Zunongwangia</taxon>
    </lineage>
</organism>
<comment type="caution">
    <text evidence="2">The sequence shown here is derived from an EMBL/GenBank/DDBJ whole genome shotgun (WGS) entry which is preliminary data.</text>
</comment>
<evidence type="ECO:0000313" key="2">
    <source>
        <dbReference type="EMBL" id="ORL43982.1"/>
    </source>
</evidence>
<dbReference type="STRING" id="1185767.IIF7_17942"/>
<dbReference type="EMBL" id="ARYN01000020">
    <property type="protein sequence ID" value="ORL43982.1"/>
    <property type="molecule type" value="Genomic_DNA"/>
</dbReference>
<dbReference type="Proteomes" id="UP000192746">
    <property type="component" value="Unassembled WGS sequence"/>
</dbReference>
<dbReference type="OrthoDB" id="2479977at2"/>
<dbReference type="AlphaFoldDB" id="A0A1Y1SZI3"/>
<name>A0A1Y1SZI3_9FLAO</name>
<feature type="region of interest" description="Disordered" evidence="1">
    <location>
        <begin position="216"/>
        <end position="235"/>
    </location>
</feature>
<gene>
    <name evidence="2" type="ORF">IIF7_17942</name>
</gene>
<evidence type="ECO:0000313" key="3">
    <source>
        <dbReference type="Proteomes" id="UP000192746"/>
    </source>
</evidence>
<proteinExistence type="predicted"/>
<dbReference type="Pfam" id="PF18951">
    <property type="entry name" value="DUF5695"/>
    <property type="match status" value="1"/>
</dbReference>
<keyword evidence="3" id="KW-1185">Reference proteome</keyword>
<evidence type="ECO:0000256" key="1">
    <source>
        <dbReference type="SAM" id="MobiDB-lite"/>
    </source>
</evidence>
<protein>
    <submittedName>
        <fullName evidence="2">Uncharacterized protein</fullName>
    </submittedName>
</protein>